<name>A0A2T8HGQ4_9SPHI</name>
<gene>
    <name evidence="2" type="ORF">DC487_13940</name>
</gene>
<sequence>MRDRDQKKQFAANSDWNNFIQLCLYAHPVISTFLVVSHMVQYNLINHRMITVFTSLLYEVGFMIILIFLAVSICIIIYQLIRPSIPVDSNLWLIAYTILNIGVIFLPDALNTLPSLRDSIPA</sequence>
<dbReference type="AlphaFoldDB" id="A0A2T8HGQ4"/>
<organism evidence="2 3">
    <name type="scientific">Sphingobacterium corticibacter</name>
    <dbReference type="NCBI Taxonomy" id="2171749"/>
    <lineage>
        <taxon>Bacteria</taxon>
        <taxon>Pseudomonadati</taxon>
        <taxon>Bacteroidota</taxon>
        <taxon>Sphingobacteriia</taxon>
        <taxon>Sphingobacteriales</taxon>
        <taxon>Sphingobacteriaceae</taxon>
        <taxon>Sphingobacterium</taxon>
    </lineage>
</organism>
<proteinExistence type="predicted"/>
<evidence type="ECO:0000313" key="3">
    <source>
        <dbReference type="Proteomes" id="UP000245627"/>
    </source>
</evidence>
<keyword evidence="1" id="KW-0812">Transmembrane</keyword>
<keyword evidence="3" id="KW-1185">Reference proteome</keyword>
<feature type="transmembrane region" description="Helical" evidence="1">
    <location>
        <begin position="24"/>
        <end position="44"/>
    </location>
</feature>
<comment type="caution">
    <text evidence="2">The sequence shown here is derived from an EMBL/GenBank/DDBJ whole genome shotgun (WGS) entry which is preliminary data.</text>
</comment>
<protein>
    <submittedName>
        <fullName evidence="2">Uncharacterized protein</fullName>
    </submittedName>
</protein>
<dbReference type="EMBL" id="QDKG01000005">
    <property type="protein sequence ID" value="PVH24627.1"/>
    <property type="molecule type" value="Genomic_DNA"/>
</dbReference>
<reference evidence="2 3" key="1">
    <citation type="submission" date="2018-04" db="EMBL/GenBank/DDBJ databases">
        <title>Sphingobacterium cortibacter sp. nov.</title>
        <authorList>
            <person name="Li Y."/>
        </authorList>
    </citation>
    <scope>NUCLEOTIDE SEQUENCE [LARGE SCALE GENOMIC DNA]</scope>
    <source>
        <strain evidence="2 3">2c-3</strain>
    </source>
</reference>
<accession>A0A2T8HGQ4</accession>
<feature type="transmembrane region" description="Helical" evidence="1">
    <location>
        <begin position="93"/>
        <end position="110"/>
    </location>
</feature>
<feature type="transmembrane region" description="Helical" evidence="1">
    <location>
        <begin position="56"/>
        <end position="81"/>
    </location>
</feature>
<keyword evidence="1" id="KW-0472">Membrane</keyword>
<evidence type="ECO:0000313" key="2">
    <source>
        <dbReference type="EMBL" id="PVH24627.1"/>
    </source>
</evidence>
<dbReference type="Proteomes" id="UP000245627">
    <property type="component" value="Unassembled WGS sequence"/>
</dbReference>
<evidence type="ECO:0000256" key="1">
    <source>
        <dbReference type="SAM" id="Phobius"/>
    </source>
</evidence>
<keyword evidence="1" id="KW-1133">Transmembrane helix</keyword>